<sequence>MLDVTDDASIARAAATAGDTTLLVANAGVSTFARLTDGTEEDIRLETETNFLATLRWCAPSRRSWAPTAAVPC</sequence>
<reference evidence="1 2" key="1">
    <citation type="submission" date="2024-06" db="EMBL/GenBank/DDBJ databases">
        <title>The Natural Products Discovery Center: Release of the First 8490 Sequenced Strains for Exploring Actinobacteria Biosynthetic Diversity.</title>
        <authorList>
            <person name="Kalkreuter E."/>
            <person name="Kautsar S.A."/>
            <person name="Yang D."/>
            <person name="Bader C.D."/>
            <person name="Teijaro C.N."/>
            <person name="Fluegel L."/>
            <person name="Davis C.M."/>
            <person name="Simpson J.R."/>
            <person name="Lauterbach L."/>
            <person name="Steele A.D."/>
            <person name="Gui C."/>
            <person name="Meng S."/>
            <person name="Li G."/>
            <person name="Viehrig K."/>
            <person name="Ye F."/>
            <person name="Su P."/>
            <person name="Kiefer A.F."/>
            <person name="Nichols A."/>
            <person name="Cepeda A.J."/>
            <person name="Yan W."/>
            <person name="Fan B."/>
            <person name="Jiang Y."/>
            <person name="Adhikari A."/>
            <person name="Zheng C.-J."/>
            <person name="Schuster L."/>
            <person name="Cowan T.M."/>
            <person name="Smanski M.J."/>
            <person name="Chevrette M.G."/>
            <person name="De Carvalho L.P.S."/>
            <person name="Shen B."/>
        </authorList>
    </citation>
    <scope>NUCLEOTIDE SEQUENCE [LARGE SCALE GENOMIC DNA]</scope>
    <source>
        <strain evidence="1 2">NPDC000634</strain>
    </source>
</reference>
<proteinExistence type="predicted"/>
<dbReference type="InterPro" id="IPR036291">
    <property type="entry name" value="NAD(P)-bd_dom_sf"/>
</dbReference>
<organism evidence="1 2">
    <name type="scientific">Streptomyces carpinensis</name>
    <dbReference type="NCBI Taxonomy" id="66369"/>
    <lineage>
        <taxon>Bacteria</taxon>
        <taxon>Bacillati</taxon>
        <taxon>Actinomycetota</taxon>
        <taxon>Actinomycetes</taxon>
        <taxon>Kitasatosporales</taxon>
        <taxon>Streptomycetaceae</taxon>
        <taxon>Streptomyces</taxon>
    </lineage>
</organism>
<accession>A0ABV1WH43</accession>
<name>A0ABV1WH43_9ACTN</name>
<comment type="caution">
    <text evidence="1">The sequence shown here is derived from an EMBL/GenBank/DDBJ whole genome shotgun (WGS) entry which is preliminary data.</text>
</comment>
<keyword evidence="2" id="KW-1185">Reference proteome</keyword>
<dbReference type="RefSeq" id="WP_341868721.1">
    <property type="nucleotide sequence ID" value="NZ_MUBM01000322.1"/>
</dbReference>
<dbReference type="Gene3D" id="3.40.50.720">
    <property type="entry name" value="NAD(P)-binding Rossmann-like Domain"/>
    <property type="match status" value="1"/>
</dbReference>
<dbReference type="Proteomes" id="UP001458415">
    <property type="component" value="Unassembled WGS sequence"/>
</dbReference>
<dbReference type="EMBL" id="JBEPCU010001400">
    <property type="protein sequence ID" value="MER6983505.1"/>
    <property type="molecule type" value="Genomic_DNA"/>
</dbReference>
<dbReference type="SUPFAM" id="SSF51735">
    <property type="entry name" value="NAD(P)-binding Rossmann-fold domains"/>
    <property type="match status" value="1"/>
</dbReference>
<gene>
    <name evidence="1" type="ORF">ABT317_42775</name>
</gene>
<protein>
    <submittedName>
        <fullName evidence="1">Uncharacterized protein</fullName>
    </submittedName>
</protein>
<evidence type="ECO:0000313" key="1">
    <source>
        <dbReference type="EMBL" id="MER6983505.1"/>
    </source>
</evidence>
<evidence type="ECO:0000313" key="2">
    <source>
        <dbReference type="Proteomes" id="UP001458415"/>
    </source>
</evidence>